<feature type="compositionally biased region" description="Low complexity" evidence="15">
    <location>
        <begin position="254"/>
        <end position="264"/>
    </location>
</feature>
<feature type="region of interest" description="Disordered" evidence="15">
    <location>
        <begin position="844"/>
        <end position="867"/>
    </location>
</feature>
<dbReference type="PROSITE" id="PS50021">
    <property type="entry name" value="CH"/>
    <property type="match status" value="1"/>
</dbReference>
<feature type="compositionally biased region" description="Polar residues" evidence="15">
    <location>
        <begin position="310"/>
        <end position="320"/>
    </location>
</feature>
<evidence type="ECO:0000256" key="4">
    <source>
        <dbReference type="ARBA" id="ARBA00015657"/>
    </source>
</evidence>
<dbReference type="GO" id="GO:0051301">
    <property type="term" value="P:cell division"/>
    <property type="evidence" value="ECO:0007669"/>
    <property type="project" value="UniProtKB-UniRule"/>
</dbReference>
<feature type="compositionally biased region" description="Low complexity" evidence="15">
    <location>
        <begin position="111"/>
        <end position="121"/>
    </location>
</feature>
<keyword evidence="18" id="KW-1185">Reference proteome</keyword>
<evidence type="ECO:0000259" key="16">
    <source>
        <dbReference type="PROSITE" id="PS50021"/>
    </source>
</evidence>
<evidence type="ECO:0000256" key="11">
    <source>
        <dbReference type="ARBA" id="ARBA00023306"/>
    </source>
</evidence>
<keyword evidence="8 13" id="KW-0965">Cell junction</keyword>
<feature type="region of interest" description="Disordered" evidence="15">
    <location>
        <begin position="252"/>
        <end position="271"/>
    </location>
</feature>
<evidence type="ECO:0000256" key="14">
    <source>
        <dbReference type="SAM" id="Coils"/>
    </source>
</evidence>
<feature type="region of interest" description="Disordered" evidence="15">
    <location>
        <begin position="280"/>
        <end position="358"/>
    </location>
</feature>
<keyword evidence="11 13" id="KW-0131">Cell cycle</keyword>
<feature type="region of interest" description="Disordered" evidence="15">
    <location>
        <begin position="912"/>
        <end position="992"/>
    </location>
</feature>
<evidence type="ECO:0000256" key="15">
    <source>
        <dbReference type="SAM" id="MobiDB-lite"/>
    </source>
</evidence>
<feature type="coiled-coil region" evidence="14">
    <location>
        <begin position="208"/>
        <end position="235"/>
    </location>
</feature>
<dbReference type="Gene3D" id="1.10.418.10">
    <property type="entry name" value="Calponin-like domain"/>
    <property type="match status" value="2"/>
</dbReference>
<evidence type="ECO:0000313" key="17">
    <source>
        <dbReference type="EMBL" id="TRZ02213.1"/>
    </source>
</evidence>
<evidence type="ECO:0000256" key="13">
    <source>
        <dbReference type="RuleBase" id="RU367063"/>
    </source>
</evidence>
<dbReference type="GO" id="GO:0005921">
    <property type="term" value="C:gap junction"/>
    <property type="evidence" value="ECO:0007669"/>
    <property type="project" value="UniProtKB-SubCell"/>
</dbReference>
<comment type="subunit">
    <text evidence="3 13">May interact with both microtubules and actin cytoskeleton.</text>
</comment>
<evidence type="ECO:0000256" key="7">
    <source>
        <dbReference type="ARBA" id="ARBA00022868"/>
    </source>
</evidence>
<keyword evidence="9 14" id="KW-0175">Coiled coil</keyword>
<feature type="compositionally biased region" description="Basic and acidic residues" evidence="15">
    <location>
        <begin position="935"/>
        <end position="945"/>
    </location>
</feature>
<feature type="compositionally biased region" description="Pro residues" evidence="15">
    <location>
        <begin position="850"/>
        <end position="861"/>
    </location>
</feature>
<comment type="subcellular location">
    <subcellularLocation>
        <location evidence="1 13">Cytoplasm</location>
        <location evidence="1 13">Cytoskeleton</location>
        <location evidence="1 13">Spindle</location>
    </subcellularLocation>
    <subcellularLocation>
        <location evidence="13">Cytoplasm</location>
        <location evidence="13">Cytoskeleton</location>
    </subcellularLocation>
    <subcellularLocation>
        <location evidence="13">Cell junction</location>
        <location evidence="13">Gap junction</location>
    </subcellularLocation>
</comment>
<evidence type="ECO:0000256" key="9">
    <source>
        <dbReference type="ARBA" id="ARBA00023054"/>
    </source>
</evidence>
<name>A0A553RJ53_9TELE</name>
<keyword evidence="5 13" id="KW-0963">Cytoplasm</keyword>
<reference evidence="17 18" key="1">
    <citation type="journal article" date="2019" name="Sci. Data">
        <title>Hybrid genome assembly and annotation of Danionella translucida.</title>
        <authorList>
            <person name="Kadobianskyi M."/>
            <person name="Schulze L."/>
            <person name="Schuelke M."/>
            <person name="Judkewitz B."/>
        </authorList>
    </citation>
    <scope>NUCLEOTIDE SEQUENCE [LARGE SCALE GENOMIC DNA]</scope>
    <source>
        <strain evidence="17 18">Bolton</strain>
    </source>
</reference>
<proteinExistence type="inferred from homology"/>
<evidence type="ECO:0000313" key="18">
    <source>
        <dbReference type="Proteomes" id="UP000316079"/>
    </source>
</evidence>
<dbReference type="GO" id="GO:0005819">
    <property type="term" value="C:spindle"/>
    <property type="evidence" value="ECO:0007669"/>
    <property type="project" value="UniProtKB-SubCell"/>
</dbReference>
<comment type="function">
    <text evidence="12 13">Involved in cytokinesis and spindle organization. May play a role in actin cytoskeleton organization and microtubule stabilization and hence required for proper cell adhesion and migration.</text>
</comment>
<dbReference type="InterPro" id="IPR036872">
    <property type="entry name" value="CH_dom_sf"/>
</dbReference>
<feature type="compositionally biased region" description="Basic and acidic residues" evidence="15">
    <location>
        <begin position="142"/>
        <end position="151"/>
    </location>
</feature>
<evidence type="ECO:0000256" key="10">
    <source>
        <dbReference type="ARBA" id="ARBA00023212"/>
    </source>
</evidence>
<dbReference type="InterPro" id="IPR050540">
    <property type="entry name" value="F-actin_Monoox_Mical"/>
</dbReference>
<dbReference type="EMBL" id="SRMA01023997">
    <property type="protein sequence ID" value="TRZ02213.1"/>
    <property type="molecule type" value="Genomic_DNA"/>
</dbReference>
<evidence type="ECO:0000256" key="5">
    <source>
        <dbReference type="ARBA" id="ARBA00022490"/>
    </source>
</evidence>
<feature type="compositionally biased region" description="Polar residues" evidence="15">
    <location>
        <begin position="345"/>
        <end position="358"/>
    </location>
</feature>
<evidence type="ECO:0000256" key="2">
    <source>
        <dbReference type="ARBA" id="ARBA00009452"/>
    </source>
</evidence>
<dbReference type="AlphaFoldDB" id="A0A553RJ53"/>
<dbReference type="InterPro" id="IPR001715">
    <property type="entry name" value="CH_dom"/>
</dbReference>
<comment type="caution">
    <text evidence="17">The sequence shown here is derived from an EMBL/GenBank/DDBJ whole genome shotgun (WGS) entry which is preliminary data.</text>
</comment>
<dbReference type="Proteomes" id="UP000316079">
    <property type="component" value="Unassembled WGS sequence"/>
</dbReference>
<evidence type="ECO:0000256" key="3">
    <source>
        <dbReference type="ARBA" id="ARBA00011235"/>
    </source>
</evidence>
<feature type="domain" description="Calponin-homology (CH)" evidence="16">
    <location>
        <begin position="1002"/>
        <end position="1088"/>
    </location>
</feature>
<dbReference type="SUPFAM" id="SSF47576">
    <property type="entry name" value="Calponin-homology domain, CH-domain"/>
    <property type="match status" value="1"/>
</dbReference>
<protein>
    <recommendedName>
        <fullName evidence="4 13">Cytospin-A</fullName>
    </recommendedName>
</protein>
<dbReference type="GO" id="GO:0005737">
    <property type="term" value="C:cytoplasm"/>
    <property type="evidence" value="ECO:0007669"/>
    <property type="project" value="UniProtKB-UniRule"/>
</dbReference>
<evidence type="ECO:0000256" key="12">
    <source>
        <dbReference type="ARBA" id="ARBA00025131"/>
    </source>
</evidence>
<keyword evidence="6 13" id="KW-0132">Cell division</keyword>
<evidence type="ECO:0000256" key="6">
    <source>
        <dbReference type="ARBA" id="ARBA00022618"/>
    </source>
</evidence>
<evidence type="ECO:0000256" key="1">
    <source>
        <dbReference type="ARBA" id="ARBA00004186"/>
    </source>
</evidence>
<keyword evidence="10 13" id="KW-0206">Cytoskeleton</keyword>
<feature type="compositionally biased region" description="Polar residues" evidence="15">
    <location>
        <begin position="68"/>
        <end position="97"/>
    </location>
</feature>
<comment type="similarity">
    <text evidence="2 13">Belongs to the cytospin-A family.</text>
</comment>
<dbReference type="PANTHER" id="PTHR23167">
    <property type="entry name" value="CALPONIN HOMOLOGY DOMAIN-CONTAINING PROTEIN DDB_G0272472-RELATED"/>
    <property type="match status" value="1"/>
</dbReference>
<evidence type="ECO:0000256" key="8">
    <source>
        <dbReference type="ARBA" id="ARBA00022949"/>
    </source>
</evidence>
<feature type="coiled-coil region" evidence="14">
    <location>
        <begin position="379"/>
        <end position="409"/>
    </location>
</feature>
<dbReference type="OrthoDB" id="21607at2759"/>
<feature type="compositionally biased region" description="Low complexity" evidence="15">
    <location>
        <begin position="325"/>
        <end position="344"/>
    </location>
</feature>
<feature type="coiled-coil region" evidence="14">
    <location>
        <begin position="577"/>
        <end position="773"/>
    </location>
</feature>
<feature type="region of interest" description="Disordered" evidence="15">
    <location>
        <begin position="1"/>
        <end position="40"/>
    </location>
</feature>
<dbReference type="PANTHER" id="PTHR23167:SF18">
    <property type="entry name" value="CYTOSPIN-A"/>
    <property type="match status" value="1"/>
</dbReference>
<dbReference type="Pfam" id="PF00307">
    <property type="entry name" value="CH"/>
    <property type="match status" value="1"/>
</dbReference>
<accession>A0A553RJ53</accession>
<gene>
    <name evidence="17" type="ORF">DNTS_030441</name>
</gene>
<sequence length="1088" mass="118582">MKKAGRPVGNKAISGGGKSDPATCAGKCAFKGPTTAPLSKVKSNDDLVTAMAGSSAVTNSGVAKGKKSTSCGTNTNNLDTKTKSNSGPPGKRTSTMASKESNSSRERLRNSRNSSSKKPSSTGVSDRAQSRHSRGLTQNSDSESRLSKSKSDGQLSDKVALEAKVKNLLGLAKSKDVEILQLREEEDEGPPEKEASAAITAAEVESTLLLLQEQNQAIRGELNLLKNENRMLKDRLNALGFSLEQRLDGGDKTFGFPSSSPELSSGGGVVQGDCATVASSVEGSAPGSMEDLLTGDKRSGSTDNLDSESSEVYQGVTSSDDALDAPSGCGSSSSSESEGGPPACRNSSRKGSSGNTSEVSVACLTERIHQMEENQHSTAEELQATLQELADLQQITQELNGENERLGEEKVLLMDSLCQQSDKLEHCGRQIEYFRSLLDDHGVAYSVDEDIKSGRYLELEQRYVDLAENARFEREQLLGVQQHLSNTLKMAEQDNAEAQSVIAALKERNHHMERLLDVERQERGSMAAVLEECKAAVGNDQAELSRCRNLLDQERQKVAELYSIHNAGDKNDIHQLLEGVRLDKEEAEAKATKLQDDLGHARSEVGCLQNTLNKLDAEYRDFQSEIQKELAEQKRVLEKQREDLQEKETEIGDMKETIFELEDEVEQHRAVKLHDNLIISDLENSMKKLQDQKHDMEREIKILHRRLREESAEWRQFQADLQTAVVIANDIKSEAQEEIGDLQRRLKEAQEKNEKLGKELEEVKTRKQDEERGRVYNYMNAVERDLAALRQGMGLSRRPSTSSEPSPTVKTLIKSFDSASQGPGANATAVAAAAAAAVAAASTTATTPLPRTPLSPSPMKTPPAAAVSPIQRHSITGSMAAAKPLSSLADKRPSYTDINMPAEHLLRAANGSRPASALQRVSNMDPSKALTGSRRSGEEPKRELSAPDGGPASSLMSMGSSTTPLSLSASSSPTASVNPTARSRLREERKDPLSALAREYGGSKRNALLRWCQKKTEGYQNIDITNFSSSWNDGLAFCARRNFTLAFQAAESVGIKSTLDINDMAHTERPDWQSVMTYVTSIYKYFET</sequence>
<organism evidence="17 18">
    <name type="scientific">Danionella cerebrum</name>
    <dbReference type="NCBI Taxonomy" id="2873325"/>
    <lineage>
        <taxon>Eukaryota</taxon>
        <taxon>Metazoa</taxon>
        <taxon>Chordata</taxon>
        <taxon>Craniata</taxon>
        <taxon>Vertebrata</taxon>
        <taxon>Euteleostomi</taxon>
        <taxon>Actinopterygii</taxon>
        <taxon>Neopterygii</taxon>
        <taxon>Teleostei</taxon>
        <taxon>Ostariophysi</taxon>
        <taxon>Cypriniformes</taxon>
        <taxon>Danionidae</taxon>
        <taxon>Danioninae</taxon>
        <taxon>Danionella</taxon>
    </lineage>
</organism>
<keyword evidence="7 13" id="KW-0303">Gap junction</keyword>
<feature type="region of interest" description="Disordered" evidence="15">
    <location>
        <begin position="54"/>
        <end position="158"/>
    </location>
</feature>
<feature type="coiled-coil region" evidence="14">
    <location>
        <begin position="456"/>
        <end position="522"/>
    </location>
</feature>
<feature type="compositionally biased region" description="Low complexity" evidence="15">
    <location>
        <begin position="960"/>
        <end position="976"/>
    </location>
</feature>